<dbReference type="PANTHER" id="PTHR35889:SF3">
    <property type="entry name" value="F-BOX DOMAIN-CONTAINING PROTEIN"/>
    <property type="match status" value="1"/>
</dbReference>
<dbReference type="SUPFAM" id="SSF46626">
    <property type="entry name" value="Cytochrome c"/>
    <property type="match status" value="1"/>
</dbReference>
<evidence type="ECO:0000256" key="1">
    <source>
        <dbReference type="SAM" id="MobiDB-lite"/>
    </source>
</evidence>
<dbReference type="Pfam" id="PF07635">
    <property type="entry name" value="PSCyt1"/>
    <property type="match status" value="1"/>
</dbReference>
<protein>
    <submittedName>
        <fullName evidence="5">PSD1 and planctomycete cytochrome C domain-containing protein</fullName>
    </submittedName>
</protein>
<feature type="domain" description="DUF1553" evidence="3">
    <location>
        <begin position="460"/>
        <end position="698"/>
    </location>
</feature>
<feature type="domain" description="DUF1549" evidence="2">
    <location>
        <begin position="202"/>
        <end position="403"/>
    </location>
</feature>
<feature type="domain" description="Cytochrome C Planctomycete-type" evidence="4">
    <location>
        <begin position="77"/>
        <end position="137"/>
    </location>
</feature>
<gene>
    <name evidence="5" type="ORF">QTN89_19665</name>
</gene>
<dbReference type="Proteomes" id="UP001239462">
    <property type="component" value="Unassembled WGS sequence"/>
</dbReference>
<proteinExistence type="predicted"/>
<dbReference type="RefSeq" id="WP_289165169.1">
    <property type="nucleotide sequence ID" value="NZ_JASZZN010000015.1"/>
</dbReference>
<dbReference type="Pfam" id="PF07583">
    <property type="entry name" value="PSCyt2"/>
    <property type="match status" value="1"/>
</dbReference>
<organism evidence="5 6">
    <name type="scientific">Roseiconus lacunae</name>
    <dbReference type="NCBI Taxonomy" id="2605694"/>
    <lineage>
        <taxon>Bacteria</taxon>
        <taxon>Pseudomonadati</taxon>
        <taxon>Planctomycetota</taxon>
        <taxon>Planctomycetia</taxon>
        <taxon>Pirellulales</taxon>
        <taxon>Pirellulaceae</taxon>
        <taxon>Roseiconus</taxon>
    </lineage>
</organism>
<dbReference type="InterPro" id="IPR011429">
    <property type="entry name" value="Cyt_c_Planctomycete-type"/>
</dbReference>
<dbReference type="EMBL" id="JASZZN010000015">
    <property type="protein sequence ID" value="MDM4017676.1"/>
    <property type="molecule type" value="Genomic_DNA"/>
</dbReference>
<comment type="caution">
    <text evidence="5">The sequence shown here is derived from an EMBL/GenBank/DDBJ whole genome shotgun (WGS) entry which is preliminary data.</text>
</comment>
<feature type="region of interest" description="Disordered" evidence="1">
    <location>
        <begin position="154"/>
        <end position="173"/>
    </location>
</feature>
<dbReference type="InterPro" id="IPR011444">
    <property type="entry name" value="DUF1549"/>
</dbReference>
<reference evidence="5 6" key="1">
    <citation type="submission" date="2023-06" db="EMBL/GenBank/DDBJ databases">
        <title>Roseiconus lacunae JC819 isolated from Gulf of Mannar region, Tamil Nadu.</title>
        <authorList>
            <person name="Pk S."/>
            <person name="Ch S."/>
            <person name="Ch V.R."/>
        </authorList>
    </citation>
    <scope>NUCLEOTIDE SEQUENCE [LARGE SCALE GENOMIC DNA]</scope>
    <source>
        <strain evidence="5 6">JC819</strain>
    </source>
</reference>
<dbReference type="Pfam" id="PF07587">
    <property type="entry name" value="PSD1"/>
    <property type="match status" value="1"/>
</dbReference>
<accession>A0ABT7PMG5</accession>
<keyword evidence="6" id="KW-1185">Reference proteome</keyword>
<evidence type="ECO:0000313" key="5">
    <source>
        <dbReference type="EMBL" id="MDM4017676.1"/>
    </source>
</evidence>
<name>A0ABT7PMG5_9BACT</name>
<sequence length="907" mass="101340">MTFRFQTVLRHFVLGCQCSSSVHTIRTFASALVAIGTFVTITHPRLAKADTPTASKLTAEQETFFETKVRPLLIDRCYECHSEEAGESSGGLRLDNAAVSREGGASGPAIVPGDVDASLLIEAINYENVDYQMPPEGKLEDAEIATLRTWIEMGAPDPRTDKNSSSKSTSPMDIDPQSHWAFVPPMPAPHHTVMHRDDHDVIDSLAREIADQAGLAVSPPVDDEQMIRRLYYDLVGLPPTLEQIQTFVQSDSADKVERLADQLIASPDYGERIARYWMDVARYADTIGYALAGKDRRLKGSERYRDWLIDAFAQDMPFDQMVRLQLAADRIDPDNANGNLDAMGFLTIGRRYLNGYDTIDDRIDVITRGLLGLTVACARCHDHKFDPIPTKDYYSLLGIIQSSEAKEDGPSPLMLVDKETPSDSHVFLRGQPGNRGDIAPRQYLTALRSNNDTPFSDGSGRKELAERIADENNPLFARVFVNRLWMKLIGRPFVDSTSDFGVRTEAPPSVKILDELAADFSQHWSVKRLVRRIVTSRIYAQSATTLDQNAFDVDPDNRYLARGNRRRRDFESLRDSLTFVSGQLDRQVGGAPVEIHLERPVSRRTLYAMIDRQNLPSMFRTFDMASPDSHAPKRYLTTVPQQALFLMNHPQIGILANHLAGQLRQQHADAEQQAIEAFRQIYARSPSNVELQAAVAYLAEPVAKTKPSFDSRLAWRYGTSPANDDGRVDQFTELKKFVGAVWQDADQLPSESELGYASLGKENGHPGRRHSVVRRWTVPADGEVTLEGRIRHSNDKGDGVQLAIWANDELLFRESKQNGTRSFEALRTKVHAGETVDFVISPQASDSFDSFNFRCSILLEGDDGELYQGNSMTDFSGPVSVDPIEPLDRLGQLVQAMLISNEFAFVD</sequence>
<evidence type="ECO:0000313" key="6">
    <source>
        <dbReference type="Proteomes" id="UP001239462"/>
    </source>
</evidence>
<dbReference type="InterPro" id="IPR022655">
    <property type="entry name" value="DUF1553"/>
</dbReference>
<evidence type="ECO:0000259" key="3">
    <source>
        <dbReference type="Pfam" id="PF07587"/>
    </source>
</evidence>
<dbReference type="InterPro" id="IPR036909">
    <property type="entry name" value="Cyt_c-like_dom_sf"/>
</dbReference>
<dbReference type="PANTHER" id="PTHR35889">
    <property type="entry name" value="CYCLOINULO-OLIGOSACCHARIDE FRUCTANOTRANSFERASE-RELATED"/>
    <property type="match status" value="1"/>
</dbReference>
<evidence type="ECO:0000259" key="4">
    <source>
        <dbReference type="Pfam" id="PF07635"/>
    </source>
</evidence>
<evidence type="ECO:0000259" key="2">
    <source>
        <dbReference type="Pfam" id="PF07583"/>
    </source>
</evidence>